<dbReference type="RefSeq" id="WP_284239059.1">
    <property type="nucleotide sequence ID" value="NZ_BSSQ01000011.1"/>
</dbReference>
<protein>
    <submittedName>
        <fullName evidence="1">Uncharacterized protein</fullName>
    </submittedName>
</protein>
<keyword evidence="2" id="KW-1185">Reference proteome</keyword>
<gene>
    <name evidence="1" type="ORF">MU1_26630</name>
</gene>
<dbReference type="EMBL" id="BSSQ01000011">
    <property type="protein sequence ID" value="GLX68318.1"/>
    <property type="molecule type" value="Genomic_DNA"/>
</dbReference>
<comment type="caution">
    <text evidence="1">The sequence shown here is derived from an EMBL/GenBank/DDBJ whole genome shotgun (WGS) entry which is preliminary data.</text>
</comment>
<evidence type="ECO:0000313" key="1">
    <source>
        <dbReference type="EMBL" id="GLX68318.1"/>
    </source>
</evidence>
<proteinExistence type="predicted"/>
<evidence type="ECO:0000313" key="2">
    <source>
        <dbReference type="Proteomes" id="UP001157114"/>
    </source>
</evidence>
<dbReference type="Proteomes" id="UP001157114">
    <property type="component" value="Unassembled WGS sequence"/>
</dbReference>
<accession>A0ABQ6GDI6</accession>
<organism evidence="1 2">
    <name type="scientific">Paenibacillus glycanilyticus</name>
    <dbReference type="NCBI Taxonomy" id="126569"/>
    <lineage>
        <taxon>Bacteria</taxon>
        <taxon>Bacillati</taxon>
        <taxon>Bacillota</taxon>
        <taxon>Bacilli</taxon>
        <taxon>Bacillales</taxon>
        <taxon>Paenibacillaceae</taxon>
        <taxon>Paenibacillus</taxon>
    </lineage>
</organism>
<sequence length="53" mass="6017">MSKEINDLVVDLENYLVALTKSRVIQLNIERKISSKVELLRRSLESAADTGKE</sequence>
<name>A0ABQ6GDI6_9BACL</name>
<reference evidence="1 2" key="1">
    <citation type="submission" date="2023-03" db="EMBL/GenBank/DDBJ databases">
        <title>Draft genome sequence of the bacteria which degrade cell wall of Tricholomamatutake.</title>
        <authorList>
            <person name="Konishi Y."/>
            <person name="Fukuta Y."/>
            <person name="Shirasaka N."/>
        </authorList>
    </citation>
    <scope>NUCLEOTIDE SEQUENCE [LARGE SCALE GENOMIC DNA]</scope>
    <source>
        <strain evidence="2">mu1</strain>
    </source>
</reference>